<protein>
    <recommendedName>
        <fullName evidence="8">MAM domain-containing protein</fullName>
    </recommendedName>
</protein>
<keyword evidence="7" id="KW-1185">Reference proteome</keyword>
<accession>A0A2D0NGK6</accession>
<evidence type="ECO:0000256" key="3">
    <source>
        <dbReference type="SAM" id="SignalP"/>
    </source>
</evidence>
<proteinExistence type="predicted"/>
<feature type="domain" description="P/Homo B" evidence="5">
    <location>
        <begin position="28"/>
        <end position="197"/>
    </location>
</feature>
<evidence type="ECO:0000256" key="1">
    <source>
        <dbReference type="ARBA" id="ARBA00022670"/>
    </source>
</evidence>
<dbReference type="Gene3D" id="2.40.10.10">
    <property type="entry name" value="Trypsin-like serine proteases"/>
    <property type="match status" value="1"/>
</dbReference>
<dbReference type="EMBL" id="PDUD01000009">
    <property type="protein sequence ID" value="PHN07548.1"/>
    <property type="molecule type" value="Genomic_DNA"/>
</dbReference>
<dbReference type="GO" id="GO:0006508">
    <property type="term" value="P:proteolysis"/>
    <property type="evidence" value="ECO:0007669"/>
    <property type="project" value="UniProtKB-KW"/>
</dbReference>
<evidence type="ECO:0000313" key="7">
    <source>
        <dbReference type="Proteomes" id="UP000223913"/>
    </source>
</evidence>
<dbReference type="PROSITE" id="PS51829">
    <property type="entry name" value="P_HOMO_B"/>
    <property type="match status" value="1"/>
</dbReference>
<keyword evidence="3" id="KW-0732">Signal</keyword>
<dbReference type="InterPro" id="IPR025667">
    <property type="entry name" value="SprB_repeat"/>
</dbReference>
<dbReference type="CDD" id="cd06263">
    <property type="entry name" value="MAM"/>
    <property type="match status" value="1"/>
</dbReference>
<dbReference type="InterPro" id="IPR043504">
    <property type="entry name" value="Peptidase_S1_PA_chymotrypsin"/>
</dbReference>
<reference evidence="6 7" key="1">
    <citation type="submission" date="2017-10" db="EMBL/GenBank/DDBJ databases">
        <title>The draft genome sequence of Lewinella nigricans NBRC 102662.</title>
        <authorList>
            <person name="Wang K."/>
        </authorList>
    </citation>
    <scope>NUCLEOTIDE SEQUENCE [LARGE SCALE GENOMIC DNA]</scope>
    <source>
        <strain evidence="6 7">NBRC 102662</strain>
    </source>
</reference>
<dbReference type="InterPro" id="IPR002884">
    <property type="entry name" value="P_dom"/>
</dbReference>
<name>A0A2D0NGK6_FLAN2</name>
<sequence>MEKTICCLTFFIICFHALLHAQSPPVLSNPSACQLGLPINDDTCPEDSPLYQPNIFSIAVTNAPGSSLGTDVYLKEVKLIIRHGWLNDLDISLQSPGGQIIDLSSDNGGGEDDYGRPDALNCDSAVVFRNNACLSIAEAVHPYLDEAVRPEEHFYTFNDSITDPNGTWKLIVCDDVDEDAGSLEFVELVFEPISCLPVEEITSIKVDSTAAIVSLSPEGFCGITVFEYGPPGFTPGVDSTAGPEGQVVIVNDCPPFTISGLPELTDLDLYVRRYCAESNSFSGNTCGDSLTTGCRPPAPTIETTFATETNCTTNCGAECPMTGLWRNAPIADIDWIVHSGPVATQGTGPSSDANGDGKYVYLESSGSSCAAGSEAILLSACVELNTAGSDTCHFSFNYHMYGNTIGSLALEATLDGGFSWVPVWEQIGDQGNQWNKVYLSLSDFPEGSTMQFRFVGTKGDGFRGDIALDHLVFYGSRLLAYPEQPYYVDLDEDGYGSGSAFILSCLPEPPPGYTDNNLDCNDNDPNINPGRPEVPCDGVDDNCNGPDDDTFLPSPLSANDTICSGETAEICATAGEGFLTVWYDDPALETPVFIGPCFAPELPENNTPNTVIYTYYAIETNFTCASDIPTTVEIHVRPQPQLSLNNTPNACPGDTFNLAAIDIVDENFTNGTLSFHSASPALPENEISDLLIPAQNDTVVYALMSSDAGCRDEIAIPLTLSPGPDLSFSPTDSFILCKESTTTVEVIATGGSGNYQYFWENGRTTPSLSVRAGQISGDTRIYGVTVTDENGCFSTDSVVVQTSNSIDSLFRQVTNAISCDGNEGSIILSPLTGLAPFTYQWSGINGVSGSATSAQDTFVIASLPQGSYRITITDSSSEQCAFYLRNVLVQGPGAVVEAIRVNEVSCGGAEDGRIDLDVIGNNPIYSWSNGADTQDIDQLVGGLYSVTITDGPCTTVLSDIEVTEPAPLGFRSTVAPASCADTEDGQITLNLFGGNEPYTIGWATGQTTATRNGLASGYYAFTLTDINNCSLEESVLVSAPDTLQVQLDSLKNLSCFGADDGYLQVSGQGGTPPYQYRWTGGSTLPALFELSVGNYTVTITDFNGCSAVRTFAITQPPALAVALVDQTAPLCEGVPNGAIELSVNGGTGPYSFVWNDGATIQNRDTLAVGRYVLTVTDANGCTTAPLSIDLLPEEILEPGISLTLPDCVGPNTGSIQLTPTGVGPFTASWSNGAEGLQLNNISSGSYGLTLSDSRGCLQDSVITLEAPQVFDLDLSVKGPSCFGVTDGFVQVLVTETGTPPFSFQWSDGATDQDRFTLGAGDYQLTVTDGLGCALVTDTITLVEPEAFRIQGFDLGQVVCNGAATGYIEVDLSGGTLPYRINWVGQGVEDPGIYEIPSGNYRLQAFDEQNCPIDTTFRISQPAMLNLKVDIIKGDPCDPRQSDILRASATGGTPPYQYSWSNGADQATLTAPEPDDYNVTVTDALGCQDIIRSIKVRPQEPALALDSFYVTDISCFGAADATMTAKISGGSGQYTYLFRPARLFENTNSDSITVSGLSRHNQYSVTVTDVNTGCRVASPVLTVKEPPPLSIQLDNNQSVQCFGGSDGSLEVGISGGTMPYSYQWTNGAGTVISLEEDLQNISSGTYQLQVIDANACTLNFTDSILTLNPLIELTDTVIEPIACFGEATGSIDITVGGGLPPFDYLWSNGAVTEDLDSLMAGQYSLTVSDADNCQVTFPALEVPESGDLLEVETVTVPVSCFGASDGAARVKITGGTPPYQFDWFRNGQPIANVNEAQLNNVPAGMYTLEFSDSQGCSRTFKLDVSSPDDLVVNLQVSVPQPPDFDNGRASVIVTGGQPGYSYLWSTGDTTAVIEDLSTGTYSLTVTDSEGCQDIVSLTLTDIIDPQILQSARLFPNPASELARLELTFPRAVDSELLVLDVLGKLVLREILPRQTQQNIPIDIHNWPAGVYQVAVLHRGRVVFAERLVVGR</sequence>
<dbReference type="GO" id="GO:0016020">
    <property type="term" value="C:membrane"/>
    <property type="evidence" value="ECO:0007669"/>
    <property type="project" value="InterPro"/>
</dbReference>
<evidence type="ECO:0008006" key="8">
    <source>
        <dbReference type="Google" id="ProtNLM"/>
    </source>
</evidence>
<gene>
    <name evidence="6" type="ORF">CRP01_05455</name>
</gene>
<dbReference type="PANTHER" id="PTHR23282">
    <property type="entry name" value="APICAL ENDOSOMAL GLYCOPROTEIN PRECURSOR"/>
    <property type="match status" value="1"/>
</dbReference>
<dbReference type="InterPro" id="IPR021655">
    <property type="entry name" value="Put_metal-bd"/>
</dbReference>
<dbReference type="Gene3D" id="2.60.120.200">
    <property type="match status" value="1"/>
</dbReference>
<evidence type="ECO:0000259" key="5">
    <source>
        <dbReference type="PROSITE" id="PS51829"/>
    </source>
</evidence>
<dbReference type="Gene3D" id="2.60.120.260">
    <property type="entry name" value="Galactose-binding domain-like"/>
    <property type="match status" value="1"/>
</dbReference>
<dbReference type="GO" id="GO:0004553">
    <property type="term" value="F:hydrolase activity, hydrolyzing O-glycosyl compounds"/>
    <property type="evidence" value="ECO:0007669"/>
    <property type="project" value="UniProtKB-ARBA"/>
</dbReference>
<dbReference type="PANTHER" id="PTHR23282:SF101">
    <property type="entry name" value="MAM DOMAIN-CONTAINING PROTEIN"/>
    <property type="match status" value="1"/>
</dbReference>
<evidence type="ECO:0000313" key="6">
    <source>
        <dbReference type="EMBL" id="PHN07548.1"/>
    </source>
</evidence>
<dbReference type="Gene3D" id="2.60.40.740">
    <property type="match status" value="5"/>
</dbReference>
<organism evidence="6 7">
    <name type="scientific">Flavilitoribacter nigricans (strain ATCC 23147 / DSM 23189 / NBRC 102662 / NCIMB 1420 / SS-2)</name>
    <name type="common">Lewinella nigricans</name>
    <dbReference type="NCBI Taxonomy" id="1122177"/>
    <lineage>
        <taxon>Bacteria</taxon>
        <taxon>Pseudomonadati</taxon>
        <taxon>Bacteroidota</taxon>
        <taxon>Saprospiria</taxon>
        <taxon>Saprospirales</taxon>
        <taxon>Lewinellaceae</taxon>
        <taxon>Flavilitoribacter</taxon>
    </lineage>
</organism>
<dbReference type="InterPro" id="IPR051560">
    <property type="entry name" value="MAM_domain-containing"/>
</dbReference>
<feature type="chain" id="PRO_5013175110" description="MAM domain-containing protein" evidence="3">
    <location>
        <begin position="22"/>
        <end position="1990"/>
    </location>
</feature>
<evidence type="ECO:0000259" key="4">
    <source>
        <dbReference type="PROSITE" id="PS50060"/>
    </source>
</evidence>
<dbReference type="SUPFAM" id="SSF49899">
    <property type="entry name" value="Concanavalin A-like lectins/glucanases"/>
    <property type="match status" value="1"/>
</dbReference>
<dbReference type="OrthoDB" id="7794186at2"/>
<dbReference type="Pfam" id="PF13573">
    <property type="entry name" value="SprB"/>
    <property type="match status" value="12"/>
</dbReference>
<keyword evidence="1" id="KW-0645">Protease</keyword>
<dbReference type="InterPro" id="IPR026444">
    <property type="entry name" value="Secre_tail"/>
</dbReference>
<dbReference type="InterPro" id="IPR000998">
    <property type="entry name" value="MAM_dom"/>
</dbReference>
<dbReference type="Proteomes" id="UP000223913">
    <property type="component" value="Unassembled WGS sequence"/>
</dbReference>
<dbReference type="GO" id="GO:0005975">
    <property type="term" value="P:carbohydrate metabolic process"/>
    <property type="evidence" value="ECO:0007669"/>
    <property type="project" value="UniProtKB-ARBA"/>
</dbReference>
<dbReference type="PROSITE" id="PS50060">
    <property type="entry name" value="MAM_2"/>
    <property type="match status" value="1"/>
</dbReference>
<dbReference type="GO" id="GO:0004252">
    <property type="term" value="F:serine-type endopeptidase activity"/>
    <property type="evidence" value="ECO:0007669"/>
    <property type="project" value="InterPro"/>
</dbReference>
<dbReference type="InterPro" id="IPR044023">
    <property type="entry name" value="Ig_7"/>
</dbReference>
<dbReference type="Pfam" id="PF18962">
    <property type="entry name" value="Por_Secre_tail"/>
    <property type="match status" value="1"/>
</dbReference>
<evidence type="ECO:0000256" key="2">
    <source>
        <dbReference type="ARBA" id="ARBA00022801"/>
    </source>
</evidence>
<feature type="domain" description="MAM" evidence="4">
    <location>
        <begin position="313"/>
        <end position="473"/>
    </location>
</feature>
<keyword evidence="2" id="KW-0378">Hydrolase</keyword>
<feature type="signal peptide" evidence="3">
    <location>
        <begin position="1"/>
        <end position="21"/>
    </location>
</feature>
<dbReference type="Pfam" id="PF00629">
    <property type="entry name" value="MAM"/>
    <property type="match status" value="1"/>
</dbReference>
<dbReference type="Pfam" id="PF11617">
    <property type="entry name" value="Cu-binding_MopE"/>
    <property type="match status" value="1"/>
</dbReference>
<comment type="caution">
    <text evidence="6">The sequence shown here is derived from an EMBL/GenBank/DDBJ whole genome shotgun (WGS) entry which is preliminary data.</text>
</comment>
<dbReference type="InterPro" id="IPR013320">
    <property type="entry name" value="ConA-like_dom_sf"/>
</dbReference>
<dbReference type="Pfam" id="PF19081">
    <property type="entry name" value="Ig_7"/>
    <property type="match status" value="1"/>
</dbReference>
<dbReference type="SMART" id="SM00137">
    <property type="entry name" value="MAM"/>
    <property type="match status" value="1"/>
</dbReference>